<name>A0A2A2LT68_9BILA</name>
<gene>
    <name evidence="2" type="ORF">WR25_08157</name>
</gene>
<dbReference type="GO" id="GO:0016298">
    <property type="term" value="F:lipase activity"/>
    <property type="evidence" value="ECO:0007669"/>
    <property type="project" value="TreeGrafter"/>
</dbReference>
<dbReference type="Proteomes" id="UP000218231">
    <property type="component" value="Unassembled WGS sequence"/>
</dbReference>
<proteinExistence type="predicted"/>
<dbReference type="AlphaFoldDB" id="A0A2A2LT68"/>
<evidence type="ECO:0000313" key="2">
    <source>
        <dbReference type="EMBL" id="PAV89235.1"/>
    </source>
</evidence>
<dbReference type="Pfam" id="PF01674">
    <property type="entry name" value="Lipase_2"/>
    <property type="match status" value="1"/>
</dbReference>
<protein>
    <recommendedName>
        <fullName evidence="4">Lipase domain-containing protein</fullName>
    </recommendedName>
</protein>
<dbReference type="InterPro" id="IPR029058">
    <property type="entry name" value="AB_hydrolase_fold"/>
</dbReference>
<dbReference type="PANTHER" id="PTHR32015">
    <property type="entry name" value="FASTING INDUCED LIPASE"/>
    <property type="match status" value="1"/>
</dbReference>
<organism evidence="2 3">
    <name type="scientific">Diploscapter pachys</name>
    <dbReference type="NCBI Taxonomy" id="2018661"/>
    <lineage>
        <taxon>Eukaryota</taxon>
        <taxon>Metazoa</taxon>
        <taxon>Ecdysozoa</taxon>
        <taxon>Nematoda</taxon>
        <taxon>Chromadorea</taxon>
        <taxon>Rhabditida</taxon>
        <taxon>Rhabditina</taxon>
        <taxon>Rhabditomorpha</taxon>
        <taxon>Rhabditoidea</taxon>
        <taxon>Rhabditidae</taxon>
        <taxon>Diploscapter</taxon>
    </lineage>
</organism>
<feature type="signal peptide" evidence="1">
    <location>
        <begin position="1"/>
        <end position="20"/>
    </location>
</feature>
<accession>A0A2A2LT68</accession>
<evidence type="ECO:0000256" key="1">
    <source>
        <dbReference type="SAM" id="SignalP"/>
    </source>
</evidence>
<evidence type="ECO:0000313" key="3">
    <source>
        <dbReference type="Proteomes" id="UP000218231"/>
    </source>
</evidence>
<sequence>MENTTLPDVIFSMLVHLAVANLSTKRHHDCETTLRLRKFVEAVLDYTKAPLVDIIGHSMGVTLARKIIQGGKINENERTYCDLGEALNNRVLVFLAISGANYGLCFCSSPASIKYPTCNHYTGFWSGDATVMKKNSAGNTICTIHNTANGTTQRPVYSEYLMELNKKGAPKEAAFLFSVWSLDDDLISNDDYVYGKPTSHVPHSDGSLVYTTIGHMATKDETASDQFWIISKQKLP</sequence>
<keyword evidence="1" id="KW-0732">Signal</keyword>
<dbReference type="STRING" id="2018661.A0A2A2LT68"/>
<feature type="chain" id="PRO_5012742479" description="Lipase domain-containing protein" evidence="1">
    <location>
        <begin position="21"/>
        <end position="236"/>
    </location>
</feature>
<dbReference type="InterPro" id="IPR002918">
    <property type="entry name" value="Lipase_EstA/Esterase_EstB"/>
</dbReference>
<dbReference type="Gene3D" id="3.40.50.1820">
    <property type="entry name" value="alpha/beta hydrolase"/>
    <property type="match status" value="1"/>
</dbReference>
<keyword evidence="3" id="KW-1185">Reference proteome</keyword>
<evidence type="ECO:0008006" key="4">
    <source>
        <dbReference type="Google" id="ProtNLM"/>
    </source>
</evidence>
<reference evidence="2 3" key="1">
    <citation type="journal article" date="2017" name="Curr. Biol.">
        <title>Genome architecture and evolution of a unichromosomal asexual nematode.</title>
        <authorList>
            <person name="Fradin H."/>
            <person name="Zegar C."/>
            <person name="Gutwein M."/>
            <person name="Lucas J."/>
            <person name="Kovtun M."/>
            <person name="Corcoran D."/>
            <person name="Baugh L.R."/>
            <person name="Kiontke K."/>
            <person name="Gunsalus K."/>
            <person name="Fitch D.H."/>
            <person name="Piano F."/>
        </authorList>
    </citation>
    <scope>NUCLEOTIDE SEQUENCE [LARGE SCALE GENOMIC DNA]</scope>
    <source>
        <strain evidence="2">PF1309</strain>
    </source>
</reference>
<dbReference type="GO" id="GO:0016042">
    <property type="term" value="P:lipid catabolic process"/>
    <property type="evidence" value="ECO:0007669"/>
    <property type="project" value="InterPro"/>
</dbReference>
<dbReference type="SUPFAM" id="SSF53474">
    <property type="entry name" value="alpha/beta-Hydrolases"/>
    <property type="match status" value="1"/>
</dbReference>
<dbReference type="OrthoDB" id="5821855at2759"/>
<dbReference type="EMBL" id="LIAE01006465">
    <property type="protein sequence ID" value="PAV89235.1"/>
    <property type="molecule type" value="Genomic_DNA"/>
</dbReference>
<dbReference type="PANTHER" id="PTHR32015:SF1">
    <property type="entry name" value="LIPASE"/>
    <property type="match status" value="1"/>
</dbReference>
<comment type="caution">
    <text evidence="2">The sequence shown here is derived from an EMBL/GenBank/DDBJ whole genome shotgun (WGS) entry which is preliminary data.</text>
</comment>